<dbReference type="PATRIC" id="fig|1590042.3.peg.1136"/>
<dbReference type="PRINTS" id="PR00696">
    <property type="entry name" value="RSOLVASERUVC"/>
</dbReference>
<evidence type="ECO:0000256" key="11">
    <source>
        <dbReference type="ARBA" id="ARBA00023204"/>
    </source>
</evidence>
<dbReference type="STRING" id="437022.CC99x_01123"/>
<dbReference type="EMBL" id="LKHV01000004">
    <property type="protein sequence ID" value="KRG19124.1"/>
    <property type="molecule type" value="Genomic_DNA"/>
</dbReference>
<keyword evidence="17" id="KW-1185">Reference proteome</keyword>
<comment type="caution">
    <text evidence="15">The sequence shown here is derived from an EMBL/GenBank/DDBJ whole genome shotgun (WGS) entry which is preliminary data.</text>
</comment>
<keyword evidence="9 13" id="KW-0238">DNA-binding</keyword>
<evidence type="ECO:0000256" key="1">
    <source>
        <dbReference type="ARBA" id="ARBA00009518"/>
    </source>
</evidence>
<dbReference type="InterPro" id="IPR036397">
    <property type="entry name" value="RNaseH_sf"/>
</dbReference>
<dbReference type="GO" id="GO:0003677">
    <property type="term" value="F:DNA binding"/>
    <property type="evidence" value="ECO:0007669"/>
    <property type="project" value="UniProtKB-KW"/>
</dbReference>
<keyword evidence="5 13" id="KW-0255">Endonuclease</keyword>
<protein>
    <recommendedName>
        <fullName evidence="13 14">Crossover junction endodeoxyribonuclease RuvC</fullName>
        <ecNumber evidence="13 14">3.1.21.10</ecNumber>
    </recommendedName>
    <alternativeName>
        <fullName evidence="13">Holliday junction nuclease RuvC</fullName>
    </alternativeName>
    <alternativeName>
        <fullName evidence="13">Holliday junction resolvase RuvC</fullName>
    </alternativeName>
</protein>
<keyword evidence="2 13" id="KW-0963">Cytoplasm</keyword>
<dbReference type="GO" id="GO:0005737">
    <property type="term" value="C:cytoplasm"/>
    <property type="evidence" value="ECO:0007669"/>
    <property type="project" value="UniProtKB-SubCell"/>
</dbReference>
<keyword evidence="8 13" id="KW-0460">Magnesium</keyword>
<dbReference type="Proteomes" id="UP000051494">
    <property type="component" value="Unassembled WGS sequence"/>
</dbReference>
<organism evidence="15">
    <name type="scientific">Candidatus Berkiella cookevillensis</name>
    <dbReference type="NCBI Taxonomy" id="437022"/>
    <lineage>
        <taxon>Bacteria</taxon>
        <taxon>Pseudomonadati</taxon>
        <taxon>Pseudomonadota</taxon>
        <taxon>Gammaproteobacteria</taxon>
        <taxon>Candidatus Berkiellales</taxon>
        <taxon>Candidatus Berkiellaceae</taxon>
        <taxon>Candidatus Berkiella</taxon>
    </lineage>
</organism>
<reference evidence="15" key="1">
    <citation type="submission" date="2015-09" db="EMBL/GenBank/DDBJ databases">
        <title>Draft Genome Sequences of Two Novel Amoeba-resistant Intranuclear Bacteria, Candidatus Berkiella cookevillensis and Candidatus Berkiella aquae.</title>
        <authorList>
            <person name="Mehari Y.T."/>
            <person name="Arivett B.A."/>
            <person name="Farone A.L."/>
            <person name="Gunderson J.H."/>
            <person name="Farone M.B."/>
        </authorList>
    </citation>
    <scope>NUCLEOTIDE SEQUENCE [LARGE SCALE GENOMIC DNA]</scope>
    <source>
        <strain evidence="15">CC99</strain>
    </source>
</reference>
<evidence type="ECO:0000256" key="8">
    <source>
        <dbReference type="ARBA" id="ARBA00022842"/>
    </source>
</evidence>
<reference evidence="16" key="2">
    <citation type="journal article" date="2016" name="Genome Announc.">
        <title>Draft Genome Sequences of Two Novel Amoeba-Resistant Intranuclear Bacteria, 'Candidatus Berkiella cookevillensis' and 'Candidatus Berkiella aquae'.</title>
        <authorList>
            <person name="Mehari Y.T."/>
            <person name="Arivett B.A."/>
            <person name="Farone A.L."/>
            <person name="Gunderson J.H."/>
            <person name="Farone M.B."/>
        </authorList>
    </citation>
    <scope>NUCLEOTIDE SEQUENCE</scope>
    <source>
        <strain evidence="16">CC99</strain>
    </source>
</reference>
<dbReference type="GO" id="GO:0006310">
    <property type="term" value="P:DNA recombination"/>
    <property type="evidence" value="ECO:0007669"/>
    <property type="project" value="UniProtKB-UniRule"/>
</dbReference>
<dbReference type="InterPro" id="IPR020563">
    <property type="entry name" value="X-over_junc_endoDNase_Mg_BS"/>
</dbReference>
<dbReference type="GO" id="GO:0048476">
    <property type="term" value="C:Holliday junction resolvase complex"/>
    <property type="evidence" value="ECO:0007669"/>
    <property type="project" value="UniProtKB-UniRule"/>
</dbReference>
<evidence type="ECO:0000256" key="4">
    <source>
        <dbReference type="ARBA" id="ARBA00022723"/>
    </source>
</evidence>
<keyword evidence="3 13" id="KW-0540">Nuclease</keyword>
<dbReference type="Gene3D" id="3.30.420.10">
    <property type="entry name" value="Ribonuclease H-like superfamily/Ribonuclease H"/>
    <property type="match status" value="1"/>
</dbReference>
<sequence>MQAKRILGIDPGSRITGFGLVSSVDRTKAPTWITSGHWSLKQEEMGERLSQLYFSVHHFITEFKPTEIAIERVFVHKNAQSALKLGQARGVAIAAAVAHQLPIYEYAPKQIKQAVVGSGNGMKAQVQHMVKFLLRLTENPQADEADALAIAICHLHSHQPWGIP</sequence>
<dbReference type="InterPro" id="IPR002176">
    <property type="entry name" value="X-over_junc_endoDNase_RuvC"/>
</dbReference>
<accession>A0A0Q9YQK2</accession>
<keyword evidence="4 13" id="KW-0479">Metal-binding</keyword>
<reference evidence="16" key="3">
    <citation type="submission" date="2021-06" db="EMBL/GenBank/DDBJ databases">
        <title>Genomic Description and Analysis of Intracellular Bacteria, Candidatus Berkiella cookevillensis and Candidatus Berkiella aquae.</title>
        <authorList>
            <person name="Kidane D.T."/>
            <person name="Mehari Y.T."/>
            <person name="Rice F.C."/>
            <person name="Arivett B.A."/>
            <person name="Farone A.L."/>
            <person name="Berk S.G."/>
            <person name="Farone M.B."/>
        </authorList>
    </citation>
    <scope>NUCLEOTIDE SEQUENCE</scope>
    <source>
        <strain evidence="16">CC99</strain>
    </source>
</reference>
<dbReference type="PANTHER" id="PTHR30194">
    <property type="entry name" value="CROSSOVER JUNCTION ENDODEOXYRIBONUCLEASE RUVC"/>
    <property type="match status" value="1"/>
</dbReference>
<keyword evidence="11 13" id="KW-0234">DNA repair</keyword>
<feature type="active site" evidence="13">
    <location>
        <position position="10"/>
    </location>
</feature>
<dbReference type="RefSeq" id="WP_102134510.1">
    <property type="nucleotide sequence ID" value="NZ_LKHV02000001.1"/>
</dbReference>
<dbReference type="InterPro" id="IPR012337">
    <property type="entry name" value="RNaseH-like_sf"/>
</dbReference>
<comment type="catalytic activity">
    <reaction evidence="12 13">
        <text>Endonucleolytic cleavage at a junction such as a reciprocal single-stranded crossover between two homologous DNA duplexes (Holliday junction).</text>
        <dbReference type="EC" id="3.1.21.10"/>
    </reaction>
</comment>
<dbReference type="EC" id="3.1.21.10" evidence="13 14"/>
<evidence type="ECO:0000256" key="14">
    <source>
        <dbReference type="NCBIfam" id="TIGR00228"/>
    </source>
</evidence>
<dbReference type="FunFam" id="3.30.420.10:FF:000002">
    <property type="entry name" value="Crossover junction endodeoxyribonuclease RuvC"/>
    <property type="match status" value="1"/>
</dbReference>
<feature type="active site" evidence="13">
    <location>
        <position position="71"/>
    </location>
</feature>
<dbReference type="NCBIfam" id="TIGR00228">
    <property type="entry name" value="ruvC"/>
    <property type="match status" value="1"/>
</dbReference>
<dbReference type="AlphaFoldDB" id="A0A0Q9YQK2"/>
<dbReference type="HAMAP" id="MF_00034">
    <property type="entry name" value="RuvC"/>
    <property type="match status" value="1"/>
</dbReference>
<evidence type="ECO:0000256" key="7">
    <source>
        <dbReference type="ARBA" id="ARBA00022801"/>
    </source>
</evidence>
<dbReference type="GO" id="GO:0006281">
    <property type="term" value="P:DNA repair"/>
    <property type="evidence" value="ECO:0007669"/>
    <property type="project" value="UniProtKB-UniRule"/>
</dbReference>
<dbReference type="GO" id="GO:0000287">
    <property type="term" value="F:magnesium ion binding"/>
    <property type="evidence" value="ECO:0007669"/>
    <property type="project" value="UniProtKB-UniRule"/>
</dbReference>
<evidence type="ECO:0000256" key="13">
    <source>
        <dbReference type="HAMAP-Rule" id="MF_00034"/>
    </source>
</evidence>
<dbReference type="SUPFAM" id="SSF53098">
    <property type="entry name" value="Ribonuclease H-like"/>
    <property type="match status" value="1"/>
</dbReference>
<dbReference type="CDD" id="cd16962">
    <property type="entry name" value="RuvC"/>
    <property type="match status" value="1"/>
</dbReference>
<dbReference type="PANTHER" id="PTHR30194:SF3">
    <property type="entry name" value="CROSSOVER JUNCTION ENDODEOXYRIBONUCLEASE RUVC"/>
    <property type="match status" value="1"/>
</dbReference>
<proteinExistence type="inferred from homology"/>
<evidence type="ECO:0000256" key="10">
    <source>
        <dbReference type="ARBA" id="ARBA00023172"/>
    </source>
</evidence>
<keyword evidence="10 13" id="KW-0233">DNA recombination</keyword>
<evidence type="ECO:0000256" key="3">
    <source>
        <dbReference type="ARBA" id="ARBA00022722"/>
    </source>
</evidence>
<feature type="binding site" evidence="13">
    <location>
        <position position="143"/>
    </location>
    <ligand>
        <name>Mg(2+)</name>
        <dbReference type="ChEBI" id="CHEBI:18420"/>
        <label>1</label>
    </ligand>
</feature>
<comment type="cofactor">
    <cofactor evidence="13">
        <name>Mg(2+)</name>
        <dbReference type="ChEBI" id="CHEBI:18420"/>
    </cofactor>
    <text evidence="13">Binds 2 Mg(2+) ion per subunit.</text>
</comment>
<feature type="active site" evidence="13">
    <location>
        <position position="143"/>
    </location>
</feature>
<evidence type="ECO:0000313" key="17">
    <source>
        <dbReference type="Proteomes" id="UP000051494"/>
    </source>
</evidence>
<comment type="subunit">
    <text evidence="13">Homodimer which binds Holliday junction (HJ) DNA. The HJ becomes 2-fold symmetrical on binding to RuvC with unstacked arms; it has a different conformation from HJ DNA in complex with RuvA. In the full resolvosome a probable DNA-RuvA(4)-RuvB(12)-RuvC(2) complex forms which resolves the HJ.</text>
</comment>
<name>A0A0Q9YQK2_9GAMM</name>
<feature type="binding site" evidence="13">
    <location>
        <position position="71"/>
    </location>
    <ligand>
        <name>Mg(2+)</name>
        <dbReference type="ChEBI" id="CHEBI:18420"/>
        <label>2</label>
    </ligand>
</feature>
<dbReference type="PROSITE" id="PS01321">
    <property type="entry name" value="RUVC"/>
    <property type="match status" value="1"/>
</dbReference>
<evidence type="ECO:0000256" key="12">
    <source>
        <dbReference type="ARBA" id="ARBA00029354"/>
    </source>
</evidence>
<dbReference type="GO" id="GO:0008821">
    <property type="term" value="F:crossover junction DNA endonuclease activity"/>
    <property type="evidence" value="ECO:0007669"/>
    <property type="project" value="UniProtKB-UniRule"/>
</dbReference>
<keyword evidence="7 13" id="KW-0378">Hydrolase</keyword>
<evidence type="ECO:0000313" key="16">
    <source>
        <dbReference type="EMBL" id="MCS5709473.1"/>
    </source>
</evidence>
<evidence type="ECO:0000256" key="6">
    <source>
        <dbReference type="ARBA" id="ARBA00022763"/>
    </source>
</evidence>
<dbReference type="EMBL" id="LKHV02000001">
    <property type="protein sequence ID" value="MCS5709473.1"/>
    <property type="molecule type" value="Genomic_DNA"/>
</dbReference>
<dbReference type="Pfam" id="PF02075">
    <property type="entry name" value="RuvC"/>
    <property type="match status" value="1"/>
</dbReference>
<dbReference type="OrthoDB" id="9805499at2"/>
<comment type="subcellular location">
    <subcellularLocation>
        <location evidence="13">Cytoplasm</location>
    </subcellularLocation>
</comment>
<comment type="function">
    <text evidence="13">The RuvA-RuvB-RuvC complex processes Holliday junction (HJ) DNA during genetic recombination and DNA repair. Endonuclease that resolves HJ intermediates. Cleaves cruciform DNA by making single-stranded nicks across the HJ at symmetrical positions within the homologous arms, yielding a 5'-phosphate and a 3'-hydroxyl group; requires a central core of homology in the junction. The consensus cleavage sequence is 5'-(A/T)TT(C/G)-3'. Cleavage occurs on the 3'-side of the TT dinucleotide at the point of strand exchange. HJ branch migration catalyzed by RuvA-RuvB allows RuvC to scan DNA until it finds its consensus sequence, where it cleaves and resolves the cruciform DNA.</text>
</comment>
<comment type="similarity">
    <text evidence="1 13">Belongs to the RuvC family.</text>
</comment>
<evidence type="ECO:0000256" key="9">
    <source>
        <dbReference type="ARBA" id="ARBA00023125"/>
    </source>
</evidence>
<evidence type="ECO:0000313" key="15">
    <source>
        <dbReference type="EMBL" id="KRG19124.1"/>
    </source>
</evidence>
<gene>
    <name evidence="13 15" type="primary">ruvC</name>
    <name evidence="15" type="ORF">CC99x_01123</name>
    <name evidence="16" type="ORF">CC99x_011260</name>
</gene>
<feature type="binding site" evidence="13">
    <location>
        <position position="10"/>
    </location>
    <ligand>
        <name>Mg(2+)</name>
        <dbReference type="ChEBI" id="CHEBI:18420"/>
        <label>1</label>
    </ligand>
</feature>
<evidence type="ECO:0000256" key="5">
    <source>
        <dbReference type="ARBA" id="ARBA00022759"/>
    </source>
</evidence>
<keyword evidence="6 13" id="KW-0227">DNA damage</keyword>
<evidence type="ECO:0000256" key="2">
    <source>
        <dbReference type="ARBA" id="ARBA00022490"/>
    </source>
</evidence>